<dbReference type="RefSeq" id="WP_262910424.1">
    <property type="nucleotide sequence ID" value="NZ_JAJJWI010000005.1"/>
</dbReference>
<dbReference type="PANTHER" id="PTHR43488:SF2">
    <property type="entry name" value="GLUTAMATE-PYRUVATE AMINOTRANSFERASE ALAA"/>
    <property type="match status" value="1"/>
</dbReference>
<reference evidence="9" key="1">
    <citation type="journal article" date="2019" name="Int. J. Syst. Evol. Microbiol.">
        <title>The Global Catalogue of Microorganisms (GCM) 10K type strain sequencing project: providing services to taxonomists for standard genome sequencing and annotation.</title>
        <authorList>
            <consortium name="The Broad Institute Genomics Platform"/>
            <consortium name="The Broad Institute Genome Sequencing Center for Infectious Disease"/>
            <person name="Wu L."/>
            <person name="Ma J."/>
        </authorList>
    </citation>
    <scope>NUCLEOTIDE SEQUENCE [LARGE SCALE GENOMIC DNA]</scope>
    <source>
        <strain evidence="9">JCM 16545</strain>
    </source>
</reference>
<proteinExistence type="inferred from homology"/>
<evidence type="ECO:0000256" key="6">
    <source>
        <dbReference type="ARBA" id="ARBA00026106"/>
    </source>
</evidence>
<dbReference type="Gene3D" id="3.90.1150.10">
    <property type="entry name" value="Aspartate Aminotransferase, domain 1"/>
    <property type="match status" value="1"/>
</dbReference>
<evidence type="ECO:0000259" key="7">
    <source>
        <dbReference type="Pfam" id="PF00155"/>
    </source>
</evidence>
<accession>A0ABW4X050</accession>
<evidence type="ECO:0000313" key="8">
    <source>
        <dbReference type="EMBL" id="MFD2068373.1"/>
    </source>
</evidence>
<evidence type="ECO:0000256" key="2">
    <source>
        <dbReference type="ARBA" id="ARBA00007441"/>
    </source>
</evidence>
<keyword evidence="5" id="KW-0663">Pyridoxal phosphate</keyword>
<evidence type="ECO:0000256" key="1">
    <source>
        <dbReference type="ARBA" id="ARBA00001933"/>
    </source>
</evidence>
<dbReference type="EC" id="2.6.1.2" evidence="6"/>
<keyword evidence="4 8" id="KW-0808">Transferase</keyword>
<evidence type="ECO:0000256" key="4">
    <source>
        <dbReference type="ARBA" id="ARBA00022679"/>
    </source>
</evidence>
<dbReference type="Pfam" id="PF00155">
    <property type="entry name" value="Aminotran_1_2"/>
    <property type="match status" value="1"/>
</dbReference>
<evidence type="ECO:0000313" key="9">
    <source>
        <dbReference type="Proteomes" id="UP001597369"/>
    </source>
</evidence>
<keyword evidence="9" id="KW-1185">Reference proteome</keyword>
<dbReference type="GO" id="GO:0008483">
    <property type="term" value="F:transaminase activity"/>
    <property type="evidence" value="ECO:0007669"/>
    <property type="project" value="UniProtKB-KW"/>
</dbReference>
<dbReference type="InterPro" id="IPR015422">
    <property type="entry name" value="PyrdxlP-dep_Trfase_small"/>
</dbReference>
<dbReference type="PANTHER" id="PTHR43488">
    <property type="entry name" value="GLUTAMATE-PYRUVATE AMINOTRANSFERASE ALAA"/>
    <property type="match status" value="1"/>
</dbReference>
<keyword evidence="3 8" id="KW-0032">Aminotransferase</keyword>
<dbReference type="SUPFAM" id="SSF53383">
    <property type="entry name" value="PLP-dependent transferases"/>
    <property type="match status" value="1"/>
</dbReference>
<evidence type="ECO:0000256" key="5">
    <source>
        <dbReference type="ARBA" id="ARBA00022898"/>
    </source>
</evidence>
<name>A0ABW4X050_9BACT</name>
<dbReference type="EMBL" id="JBHUHV010000053">
    <property type="protein sequence ID" value="MFD2068373.1"/>
    <property type="molecule type" value="Genomic_DNA"/>
</dbReference>
<comment type="similarity">
    <text evidence="2">Belongs to the class-I pyridoxal-phosphate-dependent aminotransferase family.</text>
</comment>
<dbReference type="CDD" id="cd00609">
    <property type="entry name" value="AAT_like"/>
    <property type="match status" value="1"/>
</dbReference>
<sequence length="415" mass="46777">MIQRSTRLDNVFYEIRGPIFEKAQELERQGYKVTKLNIGNPAPFGFDTPDEIIHDIILNLRNAQGYTDSKGLFAARKAIMHYAQSKAIRNVNIDDIIIGNGVSELILLAMQALLNTGDEILVPSPDYPLWTASVTLSGGKAVHYFCDEQSDWYPDLEDMERKVTSRTKGIVVINPNNPTGAVYPSDVLEKIVRLAEKHKLIVFSDEIYDKILYDDTAHYSTAALSDDTLFLTFSGLSKNYRAAGFRAGWVVISGKKGDARSYIEGLNALASMRLCSNAPSQFAIQTALGGYQSINDLVLPNGRLRRQRDMCYEKLTSIPGITCVKPKGAFYMFPKIDVKKYNILDDQQFVLDFLCEQRVLLVQGSGFNWRKPDHFRVVYLPTVEELNETMDKLALFLQTYKGAQNFKLPKALEVI</sequence>
<dbReference type="InterPro" id="IPR004839">
    <property type="entry name" value="Aminotransferase_I/II_large"/>
</dbReference>
<gene>
    <name evidence="8" type="ORF">ACFSKU_15900</name>
</gene>
<comment type="cofactor">
    <cofactor evidence="1">
        <name>pyridoxal 5'-phosphate</name>
        <dbReference type="ChEBI" id="CHEBI:597326"/>
    </cofactor>
</comment>
<comment type="caution">
    <text evidence="8">The sequence shown here is derived from an EMBL/GenBank/DDBJ whole genome shotgun (WGS) entry which is preliminary data.</text>
</comment>
<protein>
    <recommendedName>
        <fullName evidence="6">alanine transaminase</fullName>
        <ecNumber evidence="6">2.6.1.2</ecNumber>
    </recommendedName>
</protein>
<evidence type="ECO:0000256" key="3">
    <source>
        <dbReference type="ARBA" id="ARBA00022576"/>
    </source>
</evidence>
<organism evidence="8 9">
    <name type="scientific">Pontibacter silvestris</name>
    <dbReference type="NCBI Taxonomy" id="2305183"/>
    <lineage>
        <taxon>Bacteria</taxon>
        <taxon>Pseudomonadati</taxon>
        <taxon>Bacteroidota</taxon>
        <taxon>Cytophagia</taxon>
        <taxon>Cytophagales</taxon>
        <taxon>Hymenobacteraceae</taxon>
        <taxon>Pontibacter</taxon>
    </lineage>
</organism>
<dbReference type="InterPro" id="IPR051926">
    <property type="entry name" value="Ala_Aminotransferase"/>
</dbReference>
<dbReference type="InterPro" id="IPR015421">
    <property type="entry name" value="PyrdxlP-dep_Trfase_major"/>
</dbReference>
<dbReference type="InterPro" id="IPR015424">
    <property type="entry name" value="PyrdxlP-dep_Trfase"/>
</dbReference>
<feature type="domain" description="Aminotransferase class I/classII large" evidence="7">
    <location>
        <begin position="32"/>
        <end position="392"/>
    </location>
</feature>
<dbReference type="Gene3D" id="3.40.640.10">
    <property type="entry name" value="Type I PLP-dependent aspartate aminotransferase-like (Major domain)"/>
    <property type="match status" value="1"/>
</dbReference>
<dbReference type="Proteomes" id="UP001597369">
    <property type="component" value="Unassembled WGS sequence"/>
</dbReference>